<dbReference type="KEGG" id="paa:Paes_2117"/>
<keyword evidence="2 6" id="KW-0349">Heme</keyword>
<dbReference type="PANTHER" id="PTHR40942">
    <property type="match status" value="1"/>
</dbReference>
<evidence type="ECO:0000256" key="4">
    <source>
        <dbReference type="ARBA" id="ARBA00022982"/>
    </source>
</evidence>
<dbReference type="Pfam" id="PF13442">
    <property type="entry name" value="Cytochrome_CBB3"/>
    <property type="match status" value="1"/>
</dbReference>
<dbReference type="EMBL" id="CP001108">
    <property type="protein sequence ID" value="ACF47121.1"/>
    <property type="molecule type" value="Genomic_DNA"/>
</dbReference>
<evidence type="ECO:0000256" key="6">
    <source>
        <dbReference type="PROSITE-ProRule" id="PRU00433"/>
    </source>
</evidence>
<keyword evidence="5 6" id="KW-0408">Iron</keyword>
<reference evidence="8" key="1">
    <citation type="submission" date="2008-06" db="EMBL/GenBank/DDBJ databases">
        <title>Complete sequence of chromosome of Prosthecochloris aestuarii DSM 271.</title>
        <authorList>
            <consortium name="US DOE Joint Genome Institute"/>
            <person name="Lucas S."/>
            <person name="Copeland A."/>
            <person name="Lapidus A."/>
            <person name="Glavina del Rio T."/>
            <person name="Dalin E."/>
            <person name="Tice H."/>
            <person name="Bruce D."/>
            <person name="Goodwin L."/>
            <person name="Pitluck S."/>
            <person name="Schmutz J."/>
            <person name="Larimer F."/>
            <person name="Land M."/>
            <person name="Hauser L."/>
            <person name="Kyrpides N."/>
            <person name="Anderson I."/>
            <person name="Liu Z."/>
            <person name="Li T."/>
            <person name="Zhao F."/>
            <person name="Overmann J."/>
            <person name="Bryant D.A."/>
            <person name="Richardson P."/>
        </authorList>
    </citation>
    <scope>NUCLEOTIDE SEQUENCE [LARGE SCALE GENOMIC DNA]</scope>
    <source>
        <strain evidence="8">DSM 271</strain>
    </source>
</reference>
<dbReference type="PRINTS" id="PR00607">
    <property type="entry name" value="CYTCHROMECIE"/>
</dbReference>
<dbReference type="SUPFAM" id="SSF46626">
    <property type="entry name" value="Cytochrome c"/>
    <property type="match status" value="1"/>
</dbReference>
<protein>
    <submittedName>
        <fullName evidence="8">Cytochrome c class I</fullName>
    </submittedName>
</protein>
<dbReference type="GO" id="GO:0005506">
    <property type="term" value="F:iron ion binding"/>
    <property type="evidence" value="ECO:0007669"/>
    <property type="project" value="InterPro"/>
</dbReference>
<dbReference type="STRING" id="290512.Paes_2117"/>
<gene>
    <name evidence="8" type="ordered locus">Paes_2117</name>
</gene>
<dbReference type="InterPro" id="IPR036909">
    <property type="entry name" value="Cyt_c-like_dom_sf"/>
</dbReference>
<evidence type="ECO:0000259" key="7">
    <source>
        <dbReference type="PROSITE" id="PS51007"/>
    </source>
</evidence>
<keyword evidence="9" id="KW-1185">Reference proteome</keyword>
<dbReference type="HOGENOM" id="CLU_082349_3_1_10"/>
<dbReference type="GO" id="GO:0009055">
    <property type="term" value="F:electron transfer activity"/>
    <property type="evidence" value="ECO:0007669"/>
    <property type="project" value="InterPro"/>
</dbReference>
<evidence type="ECO:0000256" key="5">
    <source>
        <dbReference type="ARBA" id="ARBA00023004"/>
    </source>
</evidence>
<keyword evidence="3 6" id="KW-0479">Metal-binding</keyword>
<dbReference type="PANTHER" id="PTHR40942:SF4">
    <property type="entry name" value="CYTOCHROME C5"/>
    <property type="match status" value="1"/>
</dbReference>
<sequence length="141" mass="14484">MKKFIPAATFCALFVIGCGGADKPAEESAVDTATETIVEEAVVEETAPGAEAAHDLVSGKAVYEANCQSCHGAGIMGAPKTGDNDAWSARIEQGMETLISKSITGYTGEKFMMPAKGGNPDLSDAEVGDAVAYMVSESSAE</sequence>
<dbReference type="eggNOG" id="COG3245">
    <property type="taxonomic scope" value="Bacteria"/>
</dbReference>
<accession>B4S5S4</accession>
<dbReference type="RefSeq" id="WP_012506653.1">
    <property type="nucleotide sequence ID" value="NC_011059.1"/>
</dbReference>
<evidence type="ECO:0000313" key="9">
    <source>
        <dbReference type="Proteomes" id="UP000002725"/>
    </source>
</evidence>
<feature type="domain" description="Cytochrome c" evidence="7">
    <location>
        <begin position="54"/>
        <end position="138"/>
    </location>
</feature>
<evidence type="ECO:0000256" key="1">
    <source>
        <dbReference type="ARBA" id="ARBA00022448"/>
    </source>
</evidence>
<dbReference type="InterPro" id="IPR009056">
    <property type="entry name" value="Cyt_c-like_dom"/>
</dbReference>
<evidence type="ECO:0000256" key="3">
    <source>
        <dbReference type="ARBA" id="ARBA00022723"/>
    </source>
</evidence>
<dbReference type="Proteomes" id="UP000002725">
    <property type="component" value="Chromosome"/>
</dbReference>
<organism evidence="8 9">
    <name type="scientific">Prosthecochloris aestuarii (strain DSM 271 / SK 413)</name>
    <dbReference type="NCBI Taxonomy" id="290512"/>
    <lineage>
        <taxon>Bacteria</taxon>
        <taxon>Pseudomonadati</taxon>
        <taxon>Chlorobiota</taxon>
        <taxon>Chlorobiia</taxon>
        <taxon>Chlorobiales</taxon>
        <taxon>Chlorobiaceae</taxon>
        <taxon>Prosthecochloris</taxon>
    </lineage>
</organism>
<dbReference type="GO" id="GO:0020037">
    <property type="term" value="F:heme binding"/>
    <property type="evidence" value="ECO:0007669"/>
    <property type="project" value="InterPro"/>
</dbReference>
<dbReference type="Gene3D" id="1.10.760.10">
    <property type="entry name" value="Cytochrome c-like domain"/>
    <property type="match status" value="1"/>
</dbReference>
<dbReference type="AlphaFoldDB" id="B4S5S4"/>
<proteinExistence type="predicted"/>
<keyword evidence="1" id="KW-0813">Transport</keyword>
<evidence type="ECO:0000256" key="2">
    <source>
        <dbReference type="ARBA" id="ARBA00022617"/>
    </source>
</evidence>
<name>B4S5S4_PROA2</name>
<keyword evidence="4" id="KW-0249">Electron transport</keyword>
<dbReference type="InterPro" id="IPR002323">
    <property type="entry name" value="Cyt_CIE"/>
</dbReference>
<dbReference type="PROSITE" id="PS51007">
    <property type="entry name" value="CYTC"/>
    <property type="match status" value="1"/>
</dbReference>
<evidence type="ECO:0000313" key="8">
    <source>
        <dbReference type="EMBL" id="ACF47121.1"/>
    </source>
</evidence>
<dbReference type="PROSITE" id="PS51257">
    <property type="entry name" value="PROKAR_LIPOPROTEIN"/>
    <property type="match status" value="1"/>
</dbReference>